<feature type="region of interest" description="Disordered" evidence="1">
    <location>
        <begin position="1"/>
        <end position="43"/>
    </location>
</feature>
<dbReference type="RefSeq" id="XP_040797198.1">
    <property type="nucleotide sequence ID" value="XM_040948895.1"/>
</dbReference>
<dbReference type="EMBL" id="KZ824683">
    <property type="protein sequence ID" value="RAK73188.1"/>
    <property type="molecule type" value="Genomic_DNA"/>
</dbReference>
<sequence length="105" mass="12029">MSYYGQQQQPPPPQGYYPPPGGQYPPPQQMQYAPPQEQSQSKDRGCLTTWYVLTWTRADLTLANGSQSSDHVLLFSLRGGLRVLLRDRGMLMLWMLVAVLYYTFV</sequence>
<gene>
    <name evidence="2" type="ORF">BO72DRAFT_500315</name>
</gene>
<protein>
    <recommendedName>
        <fullName evidence="4">Cysteine-rich transmembrane CYSTM domain-containing protein</fullName>
    </recommendedName>
</protein>
<evidence type="ECO:0000313" key="2">
    <source>
        <dbReference type="EMBL" id="RAK73188.1"/>
    </source>
</evidence>
<dbReference type="Proteomes" id="UP000249789">
    <property type="component" value="Unassembled WGS sequence"/>
</dbReference>
<keyword evidence="3" id="KW-1185">Reference proteome</keyword>
<evidence type="ECO:0008006" key="4">
    <source>
        <dbReference type="Google" id="ProtNLM"/>
    </source>
</evidence>
<evidence type="ECO:0000313" key="3">
    <source>
        <dbReference type="Proteomes" id="UP000249789"/>
    </source>
</evidence>
<feature type="compositionally biased region" description="Pro residues" evidence="1">
    <location>
        <begin position="9"/>
        <end position="28"/>
    </location>
</feature>
<accession>A0A8G1VVG0</accession>
<feature type="compositionally biased region" description="Low complexity" evidence="1">
    <location>
        <begin position="29"/>
        <end position="39"/>
    </location>
</feature>
<evidence type="ECO:0000256" key="1">
    <source>
        <dbReference type="SAM" id="MobiDB-lite"/>
    </source>
</evidence>
<dbReference type="AlphaFoldDB" id="A0A8G1VVG0"/>
<reference evidence="2 3" key="1">
    <citation type="submission" date="2018-02" db="EMBL/GenBank/DDBJ databases">
        <title>The genomes of Aspergillus section Nigri reveals drivers in fungal speciation.</title>
        <authorList>
            <consortium name="DOE Joint Genome Institute"/>
            <person name="Vesth T.C."/>
            <person name="Nybo J."/>
            <person name="Theobald S."/>
            <person name="Brandl J."/>
            <person name="Frisvad J.C."/>
            <person name="Nielsen K.F."/>
            <person name="Lyhne E.K."/>
            <person name="Kogle M.E."/>
            <person name="Kuo A."/>
            <person name="Riley R."/>
            <person name="Clum A."/>
            <person name="Nolan M."/>
            <person name="Lipzen A."/>
            <person name="Salamov A."/>
            <person name="Henrissat B."/>
            <person name="Wiebenga A."/>
            <person name="De vries R.P."/>
            <person name="Grigoriev I.V."/>
            <person name="Mortensen U.H."/>
            <person name="Andersen M.R."/>
            <person name="Baker S.E."/>
        </authorList>
    </citation>
    <scope>NUCLEOTIDE SEQUENCE [LARGE SCALE GENOMIC DNA]</scope>
    <source>
        <strain evidence="2 3">CBS 313.89</strain>
    </source>
</reference>
<dbReference type="VEuPathDB" id="FungiDB:BO72DRAFT_500315"/>
<organism evidence="2 3">
    <name type="scientific">Aspergillus fijiensis CBS 313.89</name>
    <dbReference type="NCBI Taxonomy" id="1448319"/>
    <lineage>
        <taxon>Eukaryota</taxon>
        <taxon>Fungi</taxon>
        <taxon>Dikarya</taxon>
        <taxon>Ascomycota</taxon>
        <taxon>Pezizomycotina</taxon>
        <taxon>Eurotiomycetes</taxon>
        <taxon>Eurotiomycetidae</taxon>
        <taxon>Eurotiales</taxon>
        <taxon>Aspergillaceae</taxon>
        <taxon>Aspergillus</taxon>
    </lineage>
</organism>
<dbReference type="GeneID" id="63866228"/>
<proteinExistence type="predicted"/>
<name>A0A8G1VVG0_9EURO</name>